<dbReference type="KEGG" id="suls:Sdiek1_0201"/>
<keyword evidence="1" id="KW-0732">Signal</keyword>
<reference evidence="3" key="1">
    <citation type="submission" date="2017-05" db="EMBL/GenBank/DDBJ databases">
        <title>Dechlorination kinetics govern the competition between two new strains of the genus Sulfurospirillum.</title>
        <authorList>
            <person name="Buttet G.F."/>
            <person name="Murray A.M."/>
            <person name="Goris T."/>
            <person name="Burion M."/>
            <person name="Lin B."/>
            <person name="Rolle M."/>
            <person name="Maillard J."/>
        </authorList>
    </citation>
    <scope>NUCLEOTIDE SEQUENCE [LARGE SCALE GENOMIC DNA]</scope>
    <source>
        <strain evidence="3">SL2-1</strain>
    </source>
</reference>
<gene>
    <name evidence="2" type="ORF">Sdiek1_0201</name>
</gene>
<dbReference type="EMBL" id="CP021416">
    <property type="protein sequence ID" value="ARU47384.1"/>
    <property type="molecule type" value="Genomic_DNA"/>
</dbReference>
<evidence type="ECO:0008006" key="4">
    <source>
        <dbReference type="Google" id="ProtNLM"/>
    </source>
</evidence>
<dbReference type="RefSeq" id="WP_087437487.1">
    <property type="nucleotide sequence ID" value="NZ_CP021416.1"/>
</dbReference>
<feature type="signal peptide" evidence="1">
    <location>
        <begin position="1"/>
        <end position="16"/>
    </location>
</feature>
<dbReference type="Proteomes" id="UP000196005">
    <property type="component" value="Chromosome"/>
</dbReference>
<feature type="chain" id="PRO_5012756159" description="Periplasmic protein" evidence="1">
    <location>
        <begin position="17"/>
        <end position="271"/>
    </location>
</feature>
<keyword evidence="3" id="KW-1185">Reference proteome</keyword>
<proteinExistence type="predicted"/>
<organism evidence="2 3">
    <name type="scientific">Sulfurospirillum diekertiae</name>
    <dbReference type="NCBI Taxonomy" id="1854492"/>
    <lineage>
        <taxon>Bacteria</taxon>
        <taxon>Pseudomonadati</taxon>
        <taxon>Campylobacterota</taxon>
        <taxon>Epsilonproteobacteria</taxon>
        <taxon>Campylobacterales</taxon>
        <taxon>Sulfurospirillaceae</taxon>
        <taxon>Sulfurospirillum</taxon>
    </lineage>
</organism>
<accession>A0A1Y0HIY5</accession>
<dbReference type="AlphaFoldDB" id="A0A1Y0HIY5"/>
<evidence type="ECO:0000313" key="3">
    <source>
        <dbReference type="Proteomes" id="UP000196005"/>
    </source>
</evidence>
<evidence type="ECO:0000256" key="1">
    <source>
        <dbReference type="SAM" id="SignalP"/>
    </source>
</evidence>
<protein>
    <recommendedName>
        <fullName evidence="4">Periplasmic protein</fullName>
    </recommendedName>
</protein>
<sequence length="271" mass="30697">MKKLLLILTLSLSLFGAQTLQDKIKSFVGPTKYETQKNLIQVLFAQSGNFTKPNGEVDSVKVISVLKKNGLLQLLYDKPIQLRLAFRTQSDPLIFLKIINESLEAMGYNYFLTNNALRDSAGFVWEIYLQTEHIVDPESFAGALVARGCNITNIVKNDDNYWFYDIDSSNAYLGAKKLESGVTTPLGKPLKPYWIDVRNLKEITVTVHSGDRWFPDVVFFDENLHLLSDVKSEESTRTLKLKVPSNAAYLKMSDAFMLENIKHGLSLHVKE</sequence>
<dbReference type="OrthoDB" id="5338450at2"/>
<evidence type="ECO:0000313" key="2">
    <source>
        <dbReference type="EMBL" id="ARU47384.1"/>
    </source>
</evidence>
<name>A0A1Y0HIY5_9BACT</name>